<evidence type="ECO:0000313" key="2">
    <source>
        <dbReference type="EMBL" id="CEM15858.1"/>
    </source>
</evidence>
<evidence type="ECO:0000256" key="1">
    <source>
        <dbReference type="SAM" id="MobiDB-lite"/>
    </source>
</evidence>
<dbReference type="Proteomes" id="UP000041254">
    <property type="component" value="Unassembled WGS sequence"/>
</dbReference>
<gene>
    <name evidence="2" type="ORF">Vbra_15885</name>
</gene>
<dbReference type="AlphaFoldDB" id="A0A0G4FPC9"/>
<name>A0A0G4FPC9_VITBC</name>
<keyword evidence="3" id="KW-1185">Reference proteome</keyword>
<feature type="compositionally biased region" description="Basic and acidic residues" evidence="1">
    <location>
        <begin position="224"/>
        <end position="235"/>
    </location>
</feature>
<evidence type="ECO:0000313" key="3">
    <source>
        <dbReference type="Proteomes" id="UP000041254"/>
    </source>
</evidence>
<sequence length="277" mass="30342">MTSLHTQSCIVPQSDGRLTSNKCRTLPPKLNPAPIVGSTMCWRCEHLELARYDRGQLLGLWKEKEHLQELVNRWRGRQQADAERLNKALNTIEKAKQNQEILVAAAAKLEPQCIAAFILYPWTFSFHFSGVGFPTATDATAAAPSTASSSAGLRHDVAAPPHVPTMRPLERTPAHRRQKAPAPRPPRTPRNTWPWQTRVNPYTCPPCLRAQRDEGEESGEEGGQQERAREKKGCARDFQAPGSPSTAAGLIPSDGGSPPLLVALPDSPQPPAAQPSH</sequence>
<accession>A0A0G4FPC9</accession>
<dbReference type="VEuPathDB" id="CryptoDB:Vbra_15885"/>
<dbReference type="InParanoid" id="A0A0G4FPC9"/>
<feature type="compositionally biased region" description="Low complexity" evidence="1">
    <location>
        <begin position="189"/>
        <end position="198"/>
    </location>
</feature>
<organism evidence="2 3">
    <name type="scientific">Vitrella brassicaformis (strain CCMP3155)</name>
    <dbReference type="NCBI Taxonomy" id="1169540"/>
    <lineage>
        <taxon>Eukaryota</taxon>
        <taxon>Sar</taxon>
        <taxon>Alveolata</taxon>
        <taxon>Colpodellida</taxon>
        <taxon>Vitrellaceae</taxon>
        <taxon>Vitrella</taxon>
    </lineage>
</organism>
<reference evidence="2 3" key="1">
    <citation type="submission" date="2014-11" db="EMBL/GenBank/DDBJ databases">
        <authorList>
            <person name="Zhu J."/>
            <person name="Qi W."/>
            <person name="Song R."/>
        </authorList>
    </citation>
    <scope>NUCLEOTIDE SEQUENCE [LARGE SCALE GENOMIC DNA]</scope>
</reference>
<protein>
    <submittedName>
        <fullName evidence="2">Uncharacterized protein</fullName>
    </submittedName>
</protein>
<feature type="compositionally biased region" description="Pro residues" evidence="1">
    <location>
        <begin position="267"/>
        <end position="277"/>
    </location>
</feature>
<dbReference type="EMBL" id="CDMY01000472">
    <property type="protein sequence ID" value="CEM15858.1"/>
    <property type="molecule type" value="Genomic_DNA"/>
</dbReference>
<feature type="region of interest" description="Disordered" evidence="1">
    <location>
        <begin position="146"/>
        <end position="277"/>
    </location>
</feature>
<proteinExistence type="predicted"/>